<feature type="transmembrane region" description="Helical" evidence="1">
    <location>
        <begin position="74"/>
        <end position="94"/>
    </location>
</feature>
<keyword evidence="1" id="KW-0472">Membrane</keyword>
<dbReference type="AlphaFoldDB" id="A0A060UU46"/>
<name>A0A060UU46_9PROT</name>
<keyword evidence="1" id="KW-0812">Transmembrane</keyword>
<keyword evidence="1" id="KW-1133">Transmembrane helix</keyword>
<feature type="transmembrane region" description="Helical" evidence="1">
    <location>
        <begin position="42"/>
        <end position="67"/>
    </location>
</feature>
<evidence type="ECO:0000256" key="1">
    <source>
        <dbReference type="SAM" id="Phobius"/>
    </source>
</evidence>
<dbReference type="EMBL" id="CCCS020000078">
    <property type="protein sequence ID" value="CDQ12137.1"/>
    <property type="molecule type" value="Genomic_DNA"/>
</dbReference>
<organism evidence="2">
    <name type="scientific">Acidithiobacillus ferrivorans</name>
    <dbReference type="NCBI Taxonomy" id="160808"/>
    <lineage>
        <taxon>Bacteria</taxon>
        <taxon>Pseudomonadati</taxon>
        <taxon>Pseudomonadota</taxon>
        <taxon>Acidithiobacillia</taxon>
        <taxon>Acidithiobacillales</taxon>
        <taxon>Acidithiobacillaceae</taxon>
        <taxon>Acidithiobacillus</taxon>
    </lineage>
</organism>
<sequence>MGANTFLQGAIHMQNLYLILVLAASLGTLVGAWFAAKPDNGAAVWLFLVATASCGLSAFVVLMLLAMIAGFHQLTLLDAVLAMVVVIGAVRTWGGTLDQIDWTTHSHREGDW</sequence>
<evidence type="ECO:0000313" key="2">
    <source>
        <dbReference type="EMBL" id="CDQ12137.1"/>
    </source>
</evidence>
<protein>
    <submittedName>
        <fullName evidence="2">Uncharacterized protein</fullName>
    </submittedName>
</protein>
<comment type="caution">
    <text evidence="2">The sequence shown here is derived from an EMBL/GenBank/DDBJ whole genome shotgun (WGS) entry which is preliminary data.</text>
</comment>
<reference evidence="2" key="1">
    <citation type="submission" date="2014-03" db="EMBL/GenBank/DDBJ databases">
        <authorList>
            <person name="Genoscope - CEA"/>
        </authorList>
    </citation>
    <scope>NUCLEOTIDE SEQUENCE [LARGE SCALE GENOMIC DNA]</scope>
    <source>
        <strain evidence="2">CF27</strain>
    </source>
</reference>
<accession>A0A060UU46</accession>
<gene>
    <name evidence="2" type="ORF">AFERRI_80086</name>
</gene>
<feature type="transmembrane region" description="Helical" evidence="1">
    <location>
        <begin position="16"/>
        <end position="36"/>
    </location>
</feature>
<reference evidence="2" key="2">
    <citation type="submission" date="2014-07" db="EMBL/GenBank/DDBJ databases">
        <title>Initial genome analysis of the psychrotolerant acidophile Acidithiobacillus ferrivorans CF27: insights into iron and sulfur oxidation pathways and into biofilm formation.</title>
        <authorList>
            <person name="Talla E."/>
            <person name="Hedrich S."/>
            <person name="Mangenot S."/>
            <person name="Ji B."/>
            <person name="Johnson D.B."/>
            <person name="Barbe V."/>
            <person name="Bonnefoy V."/>
        </authorList>
    </citation>
    <scope>NUCLEOTIDE SEQUENCE [LARGE SCALE GENOMIC DNA]</scope>
    <source>
        <strain evidence="2">CF27</strain>
    </source>
</reference>
<proteinExistence type="predicted"/>